<evidence type="ECO:0000256" key="1">
    <source>
        <dbReference type="SAM" id="MobiDB-lite"/>
    </source>
</evidence>
<dbReference type="OrthoDB" id="3174319at2759"/>
<dbReference type="EMBL" id="JAACJN010000025">
    <property type="protein sequence ID" value="KAF5388890.1"/>
    <property type="molecule type" value="Genomic_DNA"/>
</dbReference>
<feature type="transmembrane region" description="Helical" evidence="2">
    <location>
        <begin position="83"/>
        <end position="104"/>
    </location>
</feature>
<proteinExistence type="predicted"/>
<evidence type="ECO:0000256" key="2">
    <source>
        <dbReference type="SAM" id="Phobius"/>
    </source>
</evidence>
<feature type="transmembrane region" description="Helical" evidence="2">
    <location>
        <begin position="200"/>
        <end position="223"/>
    </location>
</feature>
<sequence>MAYTTRLHLHFSPFLLTTSHSRLFSMASTGSGPLTSAEIFSLKDGLVVIGCQYVFWGIYCALAVGTGYLLIVQGLHMRSRKVLLALICVMFVSSTSISVIRIVFQLKLIDVYGPVPYDPSELIIRLTSVSNCLERLNYVLSDTIVVWRAWLFYQRNRKIKIALVTVMACSAVAAIIDGAFTVVEEVNANGLALPTGADTLILTLPLLITNIFATSLIAYQAWLYRKEVQHHFSDGTVSTSVGKLLMILVESGFVYCGLWILVLITRYRLLSNLAFDVMFAVFPHLTAIYPVLIIMLATLHRTQMDKITTRTPINTMSFGKAPPHYTSTTTATTMNTTGRSGIKSVLSSDENHGSRIGSTTTTTTTTNNTTPGIITGLQVNRVTFGDVDSPLSEEGVMEMGDVSFKEVEMV</sequence>
<organism evidence="3 4">
    <name type="scientific">Collybiopsis confluens</name>
    <dbReference type="NCBI Taxonomy" id="2823264"/>
    <lineage>
        <taxon>Eukaryota</taxon>
        <taxon>Fungi</taxon>
        <taxon>Dikarya</taxon>
        <taxon>Basidiomycota</taxon>
        <taxon>Agaricomycotina</taxon>
        <taxon>Agaricomycetes</taxon>
        <taxon>Agaricomycetidae</taxon>
        <taxon>Agaricales</taxon>
        <taxon>Marasmiineae</taxon>
        <taxon>Omphalotaceae</taxon>
        <taxon>Collybiopsis</taxon>
    </lineage>
</organism>
<feature type="region of interest" description="Disordered" evidence="1">
    <location>
        <begin position="344"/>
        <end position="372"/>
    </location>
</feature>
<feature type="transmembrane region" description="Helical" evidence="2">
    <location>
        <begin position="244"/>
        <end position="265"/>
    </location>
</feature>
<feature type="transmembrane region" description="Helical" evidence="2">
    <location>
        <begin position="46"/>
        <end position="71"/>
    </location>
</feature>
<dbReference type="Proteomes" id="UP000518752">
    <property type="component" value="Unassembled WGS sequence"/>
</dbReference>
<accession>A0A8H5HTF5</accession>
<reference evidence="3 4" key="1">
    <citation type="journal article" date="2020" name="ISME J.">
        <title>Uncovering the hidden diversity of litter-decomposition mechanisms in mushroom-forming fungi.</title>
        <authorList>
            <person name="Floudas D."/>
            <person name="Bentzer J."/>
            <person name="Ahren D."/>
            <person name="Johansson T."/>
            <person name="Persson P."/>
            <person name="Tunlid A."/>
        </authorList>
    </citation>
    <scope>NUCLEOTIDE SEQUENCE [LARGE SCALE GENOMIC DNA]</scope>
    <source>
        <strain evidence="3 4">CBS 406.79</strain>
    </source>
</reference>
<keyword evidence="4" id="KW-1185">Reference proteome</keyword>
<evidence type="ECO:0000313" key="3">
    <source>
        <dbReference type="EMBL" id="KAF5388890.1"/>
    </source>
</evidence>
<name>A0A8H5HTF5_9AGAR</name>
<keyword evidence="2" id="KW-1133">Transmembrane helix</keyword>
<dbReference type="AlphaFoldDB" id="A0A8H5HTF5"/>
<feature type="compositionally biased region" description="Low complexity" evidence="1">
    <location>
        <begin position="359"/>
        <end position="370"/>
    </location>
</feature>
<keyword evidence="2" id="KW-0812">Transmembrane</keyword>
<gene>
    <name evidence="3" type="ORF">D9757_005030</name>
</gene>
<evidence type="ECO:0000313" key="4">
    <source>
        <dbReference type="Proteomes" id="UP000518752"/>
    </source>
</evidence>
<comment type="caution">
    <text evidence="3">The sequence shown here is derived from an EMBL/GenBank/DDBJ whole genome shotgun (WGS) entry which is preliminary data.</text>
</comment>
<feature type="transmembrane region" description="Helical" evidence="2">
    <location>
        <begin position="160"/>
        <end position="180"/>
    </location>
</feature>
<protein>
    <submittedName>
        <fullName evidence="3">Uncharacterized protein</fullName>
    </submittedName>
</protein>
<keyword evidence="2" id="KW-0472">Membrane</keyword>
<feature type="transmembrane region" description="Helical" evidence="2">
    <location>
        <begin position="277"/>
        <end position="299"/>
    </location>
</feature>